<dbReference type="OrthoDB" id="1725792at2759"/>
<dbReference type="SMART" id="SM00573">
    <property type="entry name" value="HSA"/>
    <property type="match status" value="1"/>
</dbReference>
<feature type="domain" description="HSA" evidence="2">
    <location>
        <begin position="607"/>
        <end position="680"/>
    </location>
</feature>
<dbReference type="AlphaFoldDB" id="A0A834YUX9"/>
<reference evidence="3 4" key="1">
    <citation type="submission" date="2020-04" db="EMBL/GenBank/DDBJ databases">
        <title>Plant Genome Project.</title>
        <authorList>
            <person name="Zhang R.-G."/>
        </authorList>
    </citation>
    <scope>NUCLEOTIDE SEQUENCE [LARGE SCALE GENOMIC DNA]</scope>
    <source>
        <strain evidence="3">YNK0</strain>
        <tissue evidence="3">Leaf</tissue>
    </source>
</reference>
<dbReference type="PROSITE" id="PS51204">
    <property type="entry name" value="HSA"/>
    <property type="match status" value="1"/>
</dbReference>
<keyword evidence="4" id="KW-1185">Reference proteome</keyword>
<dbReference type="Pfam" id="PF07529">
    <property type="entry name" value="HSA"/>
    <property type="match status" value="1"/>
</dbReference>
<dbReference type="PANTHER" id="PTHR46774:SF3">
    <property type="entry name" value="CHROMATIN MODIFICATION-RELATED PROTEIN EAF1 A-RELATED"/>
    <property type="match status" value="1"/>
</dbReference>
<sequence length="735" mass="80358">MHGHSPGSALLVNAEVDSMGGVIDGGVAIDSKTSPRLAAIEKAQADLRQEYDVREERRRELEFLEKGGNPLDFKFGPATSVSVQSTSLRDQLAVQFVTSEAKGSFALTASPHGDSVESSGRPGAPTGHESNSADNLLLFDGENDLLERERNSVNPSRSNIAPSEQSSQLDGNHNAKESEDSIMFRLVVKSQAYARRNRSRSNRDSARVCSTDLVPVRDSNGSSTLPASHHGLRDSKGSVCEANTRKDHAVSSICKAKSTSSNGNVVLKTLAFDNQLDMELDAAQAPGTVTALIKIGPLKGDSDVEASKDMRNSEHNQHPQVDAQQIPFATAFMAPGFVEVTEGVSTGLEFTSCAATAKVENQTSFDELNGFSNLDRDEKPMQNLDQNSSAVFSTKELESEFSCTQISLSVDGNNANNQCPNLRNGDSNGNTKEWELQFEGTPGIADANMIKEKSEIQAVDAVSTINDHNYVHQNHSNNGSQCKVEEGTIDSRPGLQNEVKSLPNIERMEPNDHTVSKAERKPGELSGDNSNSKRASLCSGISHISMDFSNCELPKATFSGRHLTAAPELQNHAENQLKLVNKAHEDSILEEARIIEAKRKRIAELSVGTLPLENQRKSHWDYVLEEMAWLANDFMQERVWKTTAAAQISNQVAFTGRLRFDEKNLRLKQREVAHTLAKAIMQFWHSTEVLLNSDDPSVGLKNCESDLLGSRITDGSEAVENRIAEPNKVIIIYFS</sequence>
<gene>
    <name evidence="3" type="ORF">HHK36_020310</name>
</gene>
<organism evidence="3 4">
    <name type="scientific">Tetracentron sinense</name>
    <name type="common">Spur-leaf</name>
    <dbReference type="NCBI Taxonomy" id="13715"/>
    <lineage>
        <taxon>Eukaryota</taxon>
        <taxon>Viridiplantae</taxon>
        <taxon>Streptophyta</taxon>
        <taxon>Embryophyta</taxon>
        <taxon>Tracheophyta</taxon>
        <taxon>Spermatophyta</taxon>
        <taxon>Magnoliopsida</taxon>
        <taxon>Trochodendrales</taxon>
        <taxon>Trochodendraceae</taxon>
        <taxon>Tetracentron</taxon>
    </lineage>
</organism>
<dbReference type="OMA" id="NENTHTE"/>
<proteinExistence type="predicted"/>
<feature type="compositionally biased region" description="Basic and acidic residues" evidence="1">
    <location>
        <begin position="506"/>
        <end position="523"/>
    </location>
</feature>
<evidence type="ECO:0000313" key="3">
    <source>
        <dbReference type="EMBL" id="KAF8394105.1"/>
    </source>
</evidence>
<evidence type="ECO:0000313" key="4">
    <source>
        <dbReference type="Proteomes" id="UP000655225"/>
    </source>
</evidence>
<feature type="region of interest" description="Disordered" evidence="1">
    <location>
        <begin position="503"/>
        <end position="533"/>
    </location>
</feature>
<dbReference type="EMBL" id="JABCRI010000014">
    <property type="protein sequence ID" value="KAF8394105.1"/>
    <property type="molecule type" value="Genomic_DNA"/>
</dbReference>
<comment type="caution">
    <text evidence="3">The sequence shown here is derived from an EMBL/GenBank/DDBJ whole genome shotgun (WGS) entry which is preliminary data.</text>
</comment>
<evidence type="ECO:0000256" key="1">
    <source>
        <dbReference type="SAM" id="MobiDB-lite"/>
    </source>
</evidence>
<feature type="region of interest" description="Disordered" evidence="1">
    <location>
        <begin position="106"/>
        <end position="135"/>
    </location>
</feature>
<feature type="region of interest" description="Disordered" evidence="1">
    <location>
        <begin position="150"/>
        <end position="180"/>
    </location>
</feature>
<dbReference type="Proteomes" id="UP000655225">
    <property type="component" value="Unassembled WGS sequence"/>
</dbReference>
<feature type="region of interest" description="Disordered" evidence="1">
    <location>
        <begin position="194"/>
        <end position="239"/>
    </location>
</feature>
<protein>
    <recommendedName>
        <fullName evidence="2">HSA domain-containing protein</fullName>
    </recommendedName>
</protein>
<dbReference type="PANTHER" id="PTHR46774">
    <property type="entry name" value="CHROMATIN MODIFICATION-RELATED PROTEIN EAF1 A-RELATED"/>
    <property type="match status" value="1"/>
</dbReference>
<accession>A0A834YUX9</accession>
<evidence type="ECO:0000259" key="2">
    <source>
        <dbReference type="PROSITE" id="PS51204"/>
    </source>
</evidence>
<name>A0A834YUX9_TETSI</name>
<dbReference type="GO" id="GO:0035267">
    <property type="term" value="C:NuA4 histone acetyltransferase complex"/>
    <property type="evidence" value="ECO:0007669"/>
    <property type="project" value="InterPro"/>
</dbReference>
<dbReference type="InterPro" id="IPR044798">
    <property type="entry name" value="EAF1A/B"/>
</dbReference>
<feature type="compositionally biased region" description="Polar residues" evidence="1">
    <location>
        <begin position="152"/>
        <end position="171"/>
    </location>
</feature>
<dbReference type="InterPro" id="IPR014012">
    <property type="entry name" value="HSA_dom"/>
</dbReference>